<dbReference type="KEGG" id="tho:SP60_06905"/>
<dbReference type="Pfam" id="PF13501">
    <property type="entry name" value="SoxY"/>
    <property type="match status" value="1"/>
</dbReference>
<dbReference type="Proteomes" id="UP000058020">
    <property type="component" value="Chromosome"/>
</dbReference>
<dbReference type="Gene3D" id="2.60.40.2470">
    <property type="entry name" value="SoxY domain"/>
    <property type="match status" value="1"/>
</dbReference>
<protein>
    <recommendedName>
        <fullName evidence="1">Ig-like SoxY domain-containing protein</fullName>
    </recommendedName>
</protein>
<evidence type="ECO:0000313" key="2">
    <source>
        <dbReference type="EMBL" id="ALE52947.1"/>
    </source>
</evidence>
<feature type="domain" description="Ig-like SoxY" evidence="1">
    <location>
        <begin position="41"/>
        <end position="144"/>
    </location>
</feature>
<dbReference type="RefSeq" id="WP_053951930.1">
    <property type="nucleotide sequence ID" value="NZ_CP010552.1"/>
</dbReference>
<proteinExistence type="predicted"/>
<evidence type="ECO:0000313" key="3">
    <source>
        <dbReference type="Proteomes" id="UP000058020"/>
    </source>
</evidence>
<organism evidence="2 3">
    <name type="scientific">Candidatus Thioglobus autotrophicus</name>
    <dbReference type="NCBI Taxonomy" id="1705394"/>
    <lineage>
        <taxon>Bacteria</taxon>
        <taxon>Pseudomonadati</taxon>
        <taxon>Pseudomonadota</taxon>
        <taxon>Gammaproteobacteria</taxon>
        <taxon>Candidatus Pseudothioglobaceae</taxon>
        <taxon>Candidatus Thioglobus</taxon>
    </lineage>
</organism>
<dbReference type="AlphaFoldDB" id="A0A0M4P9U4"/>
<reference evidence="2 3" key="1">
    <citation type="journal article" date="2015" name="Genome Announc.">
        <title>Genome Sequence of 'Candidatus Thioglobus autotrophica' Strain EF1, a Chemoautotroph from the SUP05 Clade of Marine Gammaproteobacteria.</title>
        <authorList>
            <person name="Shah V."/>
            <person name="Morris R.M."/>
        </authorList>
    </citation>
    <scope>NUCLEOTIDE SEQUENCE [LARGE SCALE GENOMIC DNA]</scope>
    <source>
        <strain evidence="2 3">EF1</strain>
    </source>
</reference>
<keyword evidence="3" id="KW-1185">Reference proteome</keyword>
<gene>
    <name evidence="2" type="ORF">SP60_06905</name>
</gene>
<dbReference type="InterPro" id="IPR038162">
    <property type="entry name" value="SoxY_sf"/>
</dbReference>
<sequence length="144" mass="14865">MNRRAAIKMLMGGAVALSGILPLSAIANFMGNLKADDAISKITGGKHTASADLKLKTPKLAENGSQVPVTVDATALTGVKSVFLIVHENLKPVAMRVDFESADVAAFASFRVKMGKPTKVTAIAHTANGFVTANGITKVTKGGC</sequence>
<dbReference type="STRING" id="1705394.SP60_06905"/>
<name>A0A0M4P9U4_9GAMM</name>
<dbReference type="InterPro" id="IPR032711">
    <property type="entry name" value="SoxY"/>
</dbReference>
<dbReference type="EMBL" id="CP010552">
    <property type="protein sequence ID" value="ALE52947.1"/>
    <property type="molecule type" value="Genomic_DNA"/>
</dbReference>
<accession>A0A0M4P9U4</accession>
<evidence type="ECO:0000259" key="1">
    <source>
        <dbReference type="Pfam" id="PF13501"/>
    </source>
</evidence>